<dbReference type="InterPro" id="IPR011992">
    <property type="entry name" value="EF-hand-dom_pair"/>
</dbReference>
<keyword evidence="1" id="KW-0677">Repeat</keyword>
<sequence length="150" mass="17046">MFRLDDRHYTSKIFASDIKQYLLPRTSSEPALTGEQDAEYRELFSTFDKDNDGLITAQELGSVIKSLGYTPTDENLKIMIDKVDSDKDGKINYEEFKVMMSQSSNESTEDLREAFKVYDKDGNGYISAAELKSTMHSLGLKLDDEEVEAM</sequence>
<reference evidence="4 5" key="1">
    <citation type="submission" date="2021-06" db="EMBL/GenBank/DDBJ databases">
        <authorList>
            <person name="Kallberg Y."/>
            <person name="Tangrot J."/>
            <person name="Rosling A."/>
        </authorList>
    </citation>
    <scope>NUCLEOTIDE SEQUENCE [LARGE SCALE GENOMIC DNA]</scope>
    <source>
        <strain evidence="4 5">120-4 pot B 10/14</strain>
    </source>
</reference>
<dbReference type="Pfam" id="PF13499">
    <property type="entry name" value="EF-hand_7"/>
    <property type="match status" value="2"/>
</dbReference>
<accession>A0ABN7VX93</accession>
<feature type="domain" description="EF-hand" evidence="3">
    <location>
        <begin position="106"/>
        <end position="141"/>
    </location>
</feature>
<dbReference type="Gene3D" id="1.10.238.10">
    <property type="entry name" value="EF-hand"/>
    <property type="match status" value="2"/>
</dbReference>
<gene>
    <name evidence="4" type="ORF">GMARGA_LOCUS23851</name>
</gene>
<dbReference type="Proteomes" id="UP000789901">
    <property type="component" value="Unassembled WGS sequence"/>
</dbReference>
<comment type="caution">
    <text evidence="4">The sequence shown here is derived from an EMBL/GenBank/DDBJ whole genome shotgun (WGS) entry which is preliminary data.</text>
</comment>
<dbReference type="InterPro" id="IPR002048">
    <property type="entry name" value="EF_hand_dom"/>
</dbReference>
<proteinExistence type="predicted"/>
<feature type="domain" description="EF-hand" evidence="3">
    <location>
        <begin position="71"/>
        <end position="105"/>
    </location>
</feature>
<feature type="domain" description="EF-hand" evidence="3">
    <location>
        <begin position="35"/>
        <end position="70"/>
    </location>
</feature>
<dbReference type="InterPro" id="IPR050230">
    <property type="entry name" value="CALM/Myosin/TropC-like"/>
</dbReference>
<keyword evidence="2" id="KW-0106">Calcium</keyword>
<dbReference type="PANTHER" id="PTHR23048:SF0">
    <property type="entry name" value="CALMODULIN LIKE 3"/>
    <property type="match status" value="1"/>
</dbReference>
<feature type="non-terminal residue" evidence="4">
    <location>
        <position position="150"/>
    </location>
</feature>
<evidence type="ECO:0000259" key="3">
    <source>
        <dbReference type="PROSITE" id="PS50222"/>
    </source>
</evidence>
<dbReference type="PROSITE" id="PS00018">
    <property type="entry name" value="EF_HAND_1"/>
    <property type="match status" value="2"/>
</dbReference>
<organism evidence="4 5">
    <name type="scientific">Gigaspora margarita</name>
    <dbReference type="NCBI Taxonomy" id="4874"/>
    <lineage>
        <taxon>Eukaryota</taxon>
        <taxon>Fungi</taxon>
        <taxon>Fungi incertae sedis</taxon>
        <taxon>Mucoromycota</taxon>
        <taxon>Glomeromycotina</taxon>
        <taxon>Glomeromycetes</taxon>
        <taxon>Diversisporales</taxon>
        <taxon>Gigasporaceae</taxon>
        <taxon>Gigaspora</taxon>
    </lineage>
</organism>
<dbReference type="CDD" id="cd00051">
    <property type="entry name" value="EFh"/>
    <property type="match status" value="2"/>
</dbReference>
<evidence type="ECO:0000313" key="4">
    <source>
        <dbReference type="EMBL" id="CAG8804419.1"/>
    </source>
</evidence>
<name>A0ABN7VX93_GIGMA</name>
<dbReference type="EMBL" id="CAJVQB010024563">
    <property type="protein sequence ID" value="CAG8804419.1"/>
    <property type="molecule type" value="Genomic_DNA"/>
</dbReference>
<protein>
    <submittedName>
        <fullName evidence="4">36093_t:CDS:1</fullName>
    </submittedName>
</protein>
<evidence type="ECO:0000313" key="5">
    <source>
        <dbReference type="Proteomes" id="UP000789901"/>
    </source>
</evidence>
<dbReference type="PANTHER" id="PTHR23048">
    <property type="entry name" value="MYOSIN LIGHT CHAIN 1, 3"/>
    <property type="match status" value="1"/>
</dbReference>
<dbReference type="SUPFAM" id="SSF47473">
    <property type="entry name" value="EF-hand"/>
    <property type="match status" value="1"/>
</dbReference>
<dbReference type="PROSITE" id="PS50222">
    <property type="entry name" value="EF_HAND_2"/>
    <property type="match status" value="3"/>
</dbReference>
<keyword evidence="5" id="KW-1185">Reference proteome</keyword>
<evidence type="ECO:0000256" key="1">
    <source>
        <dbReference type="ARBA" id="ARBA00022737"/>
    </source>
</evidence>
<dbReference type="SMART" id="SM00054">
    <property type="entry name" value="EFh"/>
    <property type="match status" value="3"/>
</dbReference>
<dbReference type="InterPro" id="IPR018247">
    <property type="entry name" value="EF_Hand_1_Ca_BS"/>
</dbReference>
<evidence type="ECO:0000256" key="2">
    <source>
        <dbReference type="ARBA" id="ARBA00022837"/>
    </source>
</evidence>